<sequence>MTQVRDVLPQPWKGVNLGGWLLLEPGPSFPLFTHHLLKDKSQARCEWDLMKVLYEKLGKAGAAEVIRSHRETHITKADFERVRSYGLNAVRLPFGYWIISQPRPREPYMGPALEYVDRAVAWAEELGLQIVLDLHGCPGGESPEAPCGRRQRPESRWDWRHWDFAASLKILQLPDFRNFAMALRYHLTFIDEVFPVSKNDKRSRSCPAVECQSSKYQDWRCHMQVAKLREKADLPTLKQSDTPSNSSASFEQGFQGSEGSLGHPHLCRRPCIKFARGSCDQGAQCGYCHSSHPHRPVTFDKHGRDMLTSWPKTRILAAVLPPMKAQAEEMELWGAQEILRLIQCELTIRSASSPVRGANEQPMTAVGSVAPPPRKIRQRLELMSFISLVGLVRSYVGGHLATLLLQAVVEMREEAKSYQ</sequence>
<comment type="catalytic activity">
    <reaction evidence="5">
        <text>Successive hydrolysis of beta-D-glucose units from the non-reducing ends of (1-&gt;3)-beta-D-glucans, releasing alpha-glucose.</text>
        <dbReference type="EC" id="3.2.1.58"/>
    </reaction>
</comment>
<reference evidence="10 11" key="1">
    <citation type="submission" date="2024-02" db="EMBL/GenBank/DDBJ databases">
        <authorList>
            <person name="Chen Y."/>
            <person name="Shah S."/>
            <person name="Dougan E. K."/>
            <person name="Thang M."/>
            <person name="Chan C."/>
        </authorList>
    </citation>
    <scope>NUCLEOTIDE SEQUENCE [LARGE SCALE GENOMIC DNA]</scope>
</reference>
<protein>
    <recommendedName>
        <fullName evidence="6">glucan 1,3-beta-glucosidase</fullName>
        <ecNumber evidence="6">3.2.1.58</ecNumber>
    </recommendedName>
</protein>
<dbReference type="EC" id="3.2.1.58" evidence="6"/>
<feature type="compositionally biased region" description="Polar residues" evidence="8">
    <location>
        <begin position="237"/>
        <end position="257"/>
    </location>
</feature>
<dbReference type="Proteomes" id="UP001642484">
    <property type="component" value="Unassembled WGS sequence"/>
</dbReference>
<dbReference type="PANTHER" id="PTHR31297:SF34">
    <property type="entry name" value="GLUCAN 1,3-BETA-GLUCOSIDASE 2"/>
    <property type="match status" value="1"/>
</dbReference>
<evidence type="ECO:0000256" key="5">
    <source>
        <dbReference type="ARBA" id="ARBA00036824"/>
    </source>
</evidence>
<organism evidence="10 11">
    <name type="scientific">Durusdinium trenchii</name>
    <dbReference type="NCBI Taxonomy" id="1381693"/>
    <lineage>
        <taxon>Eukaryota</taxon>
        <taxon>Sar</taxon>
        <taxon>Alveolata</taxon>
        <taxon>Dinophyceae</taxon>
        <taxon>Suessiales</taxon>
        <taxon>Symbiodiniaceae</taxon>
        <taxon>Durusdinium</taxon>
    </lineage>
</organism>
<proteinExistence type="predicted"/>
<feature type="region of interest" description="Disordered" evidence="8">
    <location>
        <begin position="236"/>
        <end position="257"/>
    </location>
</feature>
<keyword evidence="3" id="KW-0326">Glycosidase</keyword>
<feature type="domain" description="C3H1-type" evidence="9">
    <location>
        <begin position="270"/>
        <end position="292"/>
    </location>
</feature>
<dbReference type="InterPro" id="IPR050386">
    <property type="entry name" value="Glycosyl_hydrolase_5"/>
</dbReference>
<gene>
    <name evidence="10" type="ORF">CCMP2556_LOCUS13922</name>
</gene>
<keyword evidence="7" id="KW-0479">Metal-binding</keyword>
<evidence type="ECO:0000313" key="11">
    <source>
        <dbReference type="Proteomes" id="UP001642484"/>
    </source>
</evidence>
<name>A0ABP0K1M5_9DINO</name>
<dbReference type="PANTHER" id="PTHR31297">
    <property type="entry name" value="GLUCAN ENDO-1,6-BETA-GLUCOSIDASE B"/>
    <property type="match status" value="1"/>
</dbReference>
<keyword evidence="4" id="KW-0961">Cell wall biogenesis/degradation</keyword>
<evidence type="ECO:0000256" key="4">
    <source>
        <dbReference type="ARBA" id="ARBA00023316"/>
    </source>
</evidence>
<keyword evidence="1" id="KW-0378">Hydrolase</keyword>
<dbReference type="EMBL" id="CAXAMN010007036">
    <property type="protein sequence ID" value="CAK9020094.1"/>
    <property type="molecule type" value="Genomic_DNA"/>
</dbReference>
<evidence type="ECO:0000256" key="6">
    <source>
        <dbReference type="ARBA" id="ARBA00038929"/>
    </source>
</evidence>
<keyword evidence="11" id="KW-1185">Reference proteome</keyword>
<evidence type="ECO:0000256" key="8">
    <source>
        <dbReference type="SAM" id="MobiDB-lite"/>
    </source>
</evidence>
<dbReference type="SUPFAM" id="SSF51445">
    <property type="entry name" value="(Trans)glycosidases"/>
    <property type="match status" value="1"/>
</dbReference>
<keyword evidence="7" id="KW-0862">Zinc</keyword>
<evidence type="ECO:0000256" key="7">
    <source>
        <dbReference type="PROSITE-ProRule" id="PRU00723"/>
    </source>
</evidence>
<keyword evidence="2" id="KW-0325">Glycoprotein</keyword>
<evidence type="ECO:0000259" key="9">
    <source>
        <dbReference type="PROSITE" id="PS50103"/>
    </source>
</evidence>
<evidence type="ECO:0000313" key="10">
    <source>
        <dbReference type="EMBL" id="CAK9020094.1"/>
    </source>
</evidence>
<evidence type="ECO:0000256" key="2">
    <source>
        <dbReference type="ARBA" id="ARBA00023180"/>
    </source>
</evidence>
<comment type="caution">
    <text evidence="10">The sequence shown here is derived from an EMBL/GenBank/DDBJ whole genome shotgun (WGS) entry which is preliminary data.</text>
</comment>
<dbReference type="PROSITE" id="PS50103">
    <property type="entry name" value="ZF_C3H1"/>
    <property type="match status" value="1"/>
</dbReference>
<dbReference type="Gene3D" id="3.20.20.80">
    <property type="entry name" value="Glycosidases"/>
    <property type="match status" value="1"/>
</dbReference>
<evidence type="ECO:0000256" key="1">
    <source>
        <dbReference type="ARBA" id="ARBA00022801"/>
    </source>
</evidence>
<dbReference type="InterPro" id="IPR000571">
    <property type="entry name" value="Znf_CCCH"/>
</dbReference>
<keyword evidence="7" id="KW-0863">Zinc-finger</keyword>
<evidence type="ECO:0000256" key="3">
    <source>
        <dbReference type="ARBA" id="ARBA00023295"/>
    </source>
</evidence>
<dbReference type="InterPro" id="IPR017853">
    <property type="entry name" value="GH"/>
</dbReference>
<feature type="zinc finger region" description="C3H1-type" evidence="7">
    <location>
        <begin position="270"/>
        <end position="292"/>
    </location>
</feature>
<accession>A0ABP0K1M5</accession>